<evidence type="ECO:0000256" key="1">
    <source>
        <dbReference type="SAM" id="Phobius"/>
    </source>
</evidence>
<protein>
    <submittedName>
        <fullName evidence="2">Uncharacterized protein</fullName>
    </submittedName>
</protein>
<accession>A0A9W9ZHR2</accession>
<feature type="transmembrane region" description="Helical" evidence="1">
    <location>
        <begin position="55"/>
        <end position="72"/>
    </location>
</feature>
<dbReference type="Proteomes" id="UP001163046">
    <property type="component" value="Unassembled WGS sequence"/>
</dbReference>
<sequence>FSATLNEHFGQIDLRSTRSCYSRCNWILQSAGIRDAVALIVLQELNFRYCKRRKAGVAAFVMTVIIIDFAVYKLCILDRTAAPTFLLKHLAATISKIRRYMPIVPHQ</sequence>
<gene>
    <name evidence="2" type="ORF">OS493_039194</name>
</gene>
<dbReference type="AlphaFoldDB" id="A0A9W9ZHR2"/>
<keyword evidence="1" id="KW-0472">Membrane</keyword>
<evidence type="ECO:0000313" key="3">
    <source>
        <dbReference type="Proteomes" id="UP001163046"/>
    </source>
</evidence>
<feature type="non-terminal residue" evidence="2">
    <location>
        <position position="107"/>
    </location>
</feature>
<keyword evidence="1" id="KW-0812">Transmembrane</keyword>
<evidence type="ECO:0000313" key="2">
    <source>
        <dbReference type="EMBL" id="KAJ7381756.1"/>
    </source>
</evidence>
<proteinExistence type="predicted"/>
<name>A0A9W9ZHR2_9CNID</name>
<keyword evidence="1" id="KW-1133">Transmembrane helix</keyword>
<organism evidence="2 3">
    <name type="scientific">Desmophyllum pertusum</name>
    <dbReference type="NCBI Taxonomy" id="174260"/>
    <lineage>
        <taxon>Eukaryota</taxon>
        <taxon>Metazoa</taxon>
        <taxon>Cnidaria</taxon>
        <taxon>Anthozoa</taxon>
        <taxon>Hexacorallia</taxon>
        <taxon>Scleractinia</taxon>
        <taxon>Caryophylliina</taxon>
        <taxon>Caryophylliidae</taxon>
        <taxon>Desmophyllum</taxon>
    </lineage>
</organism>
<keyword evidence="3" id="KW-1185">Reference proteome</keyword>
<comment type="caution">
    <text evidence="2">The sequence shown here is derived from an EMBL/GenBank/DDBJ whole genome shotgun (WGS) entry which is preliminary data.</text>
</comment>
<reference evidence="2" key="1">
    <citation type="submission" date="2023-01" db="EMBL/GenBank/DDBJ databases">
        <title>Genome assembly of the deep-sea coral Lophelia pertusa.</title>
        <authorList>
            <person name="Herrera S."/>
            <person name="Cordes E."/>
        </authorList>
    </citation>
    <scope>NUCLEOTIDE SEQUENCE</scope>
    <source>
        <strain evidence="2">USNM1676648</strain>
        <tissue evidence="2">Polyp</tissue>
    </source>
</reference>
<feature type="non-terminal residue" evidence="2">
    <location>
        <position position="1"/>
    </location>
</feature>
<dbReference type="EMBL" id="MU826036">
    <property type="protein sequence ID" value="KAJ7381756.1"/>
    <property type="molecule type" value="Genomic_DNA"/>
</dbReference>